<comment type="caution">
    <text evidence="1">The sequence shown here is derived from an EMBL/GenBank/DDBJ whole genome shotgun (WGS) entry which is preliminary data.</text>
</comment>
<proteinExistence type="predicted"/>
<organism evidence="1 2">
    <name type="scientific">Caerostris extrusa</name>
    <name type="common">Bark spider</name>
    <name type="synonym">Caerostris bankana</name>
    <dbReference type="NCBI Taxonomy" id="172846"/>
    <lineage>
        <taxon>Eukaryota</taxon>
        <taxon>Metazoa</taxon>
        <taxon>Ecdysozoa</taxon>
        <taxon>Arthropoda</taxon>
        <taxon>Chelicerata</taxon>
        <taxon>Arachnida</taxon>
        <taxon>Araneae</taxon>
        <taxon>Araneomorphae</taxon>
        <taxon>Entelegynae</taxon>
        <taxon>Araneoidea</taxon>
        <taxon>Araneidae</taxon>
        <taxon>Caerostris</taxon>
    </lineage>
</organism>
<sequence>MLPAELGCISNLARKISWVGHPCSKLLLDLPPAPAVARNSEKEVFFCNRNLATRCHGTMRNVCLTTALSSSHPRNVAGMPFRSNESFASRISIPRE</sequence>
<name>A0AAV4U9K5_CAEEX</name>
<dbReference type="EMBL" id="BPLR01012515">
    <property type="protein sequence ID" value="GIY54464.1"/>
    <property type="molecule type" value="Genomic_DNA"/>
</dbReference>
<evidence type="ECO:0000313" key="2">
    <source>
        <dbReference type="Proteomes" id="UP001054945"/>
    </source>
</evidence>
<evidence type="ECO:0000313" key="1">
    <source>
        <dbReference type="EMBL" id="GIY54464.1"/>
    </source>
</evidence>
<dbReference type="AlphaFoldDB" id="A0AAV4U9K5"/>
<reference evidence="1 2" key="1">
    <citation type="submission" date="2021-06" db="EMBL/GenBank/DDBJ databases">
        <title>Caerostris extrusa draft genome.</title>
        <authorList>
            <person name="Kono N."/>
            <person name="Arakawa K."/>
        </authorList>
    </citation>
    <scope>NUCLEOTIDE SEQUENCE [LARGE SCALE GENOMIC DNA]</scope>
</reference>
<dbReference type="Proteomes" id="UP001054945">
    <property type="component" value="Unassembled WGS sequence"/>
</dbReference>
<protein>
    <submittedName>
        <fullName evidence="1">Uncharacterized protein</fullName>
    </submittedName>
</protein>
<accession>A0AAV4U9K5</accession>
<keyword evidence="2" id="KW-1185">Reference proteome</keyword>
<gene>
    <name evidence="1" type="ORF">CEXT_230451</name>
</gene>